<evidence type="ECO:0000313" key="14">
    <source>
        <dbReference type="Proteomes" id="UP000063964"/>
    </source>
</evidence>
<keyword evidence="3" id="KW-0479">Metal-binding</keyword>
<gene>
    <name evidence="13" type="ORF">AXF15_09695</name>
</gene>
<dbReference type="GO" id="GO:0046872">
    <property type="term" value="F:metal ion binding"/>
    <property type="evidence" value="ECO:0007669"/>
    <property type="project" value="UniProtKB-KW"/>
</dbReference>
<accession>A0A0X8JQX5</accession>
<evidence type="ECO:0000256" key="4">
    <source>
        <dbReference type="ARBA" id="ARBA00022741"/>
    </source>
</evidence>
<reference evidence="14" key="1">
    <citation type="submission" date="2016-02" db="EMBL/GenBank/DDBJ databases">
        <authorList>
            <person name="Holder M.E."/>
            <person name="Ajami N.J."/>
            <person name="Petrosino J.F."/>
        </authorList>
    </citation>
    <scope>NUCLEOTIDE SEQUENCE [LARGE SCALE GENOMIC DNA]</scope>
    <source>
        <strain evidence="14">DSM 12838</strain>
    </source>
</reference>
<keyword evidence="5" id="KW-0378">Hydrolase</keyword>
<evidence type="ECO:0000256" key="7">
    <source>
        <dbReference type="ARBA" id="ARBA00023080"/>
    </source>
</evidence>
<evidence type="ECO:0000256" key="2">
    <source>
        <dbReference type="ARBA" id="ARBA00001946"/>
    </source>
</evidence>
<dbReference type="AlphaFoldDB" id="A0A0X8JQX5"/>
<evidence type="ECO:0000313" key="13">
    <source>
        <dbReference type="EMBL" id="AMD93344.1"/>
    </source>
</evidence>
<dbReference type="PANTHER" id="PTHR34699:SF2">
    <property type="entry name" value="NON-CANONICAL PURINE NTP PHOSPHATASE_PRRC1 DOMAIN-CONTAINING PROTEIN"/>
    <property type="match status" value="1"/>
</dbReference>
<comment type="cofactor">
    <cofactor evidence="2">
        <name>Mg(2+)</name>
        <dbReference type="ChEBI" id="CHEBI:18420"/>
    </cofactor>
</comment>
<dbReference type="InterPro" id="IPR050299">
    <property type="entry name" value="YjjX_NTPase"/>
</dbReference>
<keyword evidence="4" id="KW-0547">Nucleotide-binding</keyword>
<dbReference type="SUPFAM" id="SSF52972">
    <property type="entry name" value="ITPase-like"/>
    <property type="match status" value="1"/>
</dbReference>
<organism evidence="13 14">
    <name type="scientific">Desulfomicrobium orale DSM 12838</name>
    <dbReference type="NCBI Taxonomy" id="888061"/>
    <lineage>
        <taxon>Bacteria</taxon>
        <taxon>Pseudomonadati</taxon>
        <taxon>Thermodesulfobacteriota</taxon>
        <taxon>Desulfovibrionia</taxon>
        <taxon>Desulfovibrionales</taxon>
        <taxon>Desulfomicrobiaceae</taxon>
        <taxon>Desulfomicrobium</taxon>
    </lineage>
</organism>
<dbReference type="InterPro" id="IPR029001">
    <property type="entry name" value="ITPase-like_fam"/>
</dbReference>
<dbReference type="InterPro" id="IPR026533">
    <property type="entry name" value="NTPase/PRRC1"/>
</dbReference>
<dbReference type="Proteomes" id="UP000063964">
    <property type="component" value="Chromosome"/>
</dbReference>
<dbReference type="Pfam" id="PF01931">
    <property type="entry name" value="NTPase_I-T"/>
    <property type="match status" value="1"/>
</dbReference>
<keyword evidence="8" id="KW-0464">Manganese</keyword>
<comment type="catalytic activity">
    <reaction evidence="11">
        <text>XTP + H2O = XDP + phosphate + H(+)</text>
        <dbReference type="Rhea" id="RHEA:28406"/>
        <dbReference type="ChEBI" id="CHEBI:15377"/>
        <dbReference type="ChEBI" id="CHEBI:15378"/>
        <dbReference type="ChEBI" id="CHEBI:43474"/>
        <dbReference type="ChEBI" id="CHEBI:59884"/>
        <dbReference type="ChEBI" id="CHEBI:61314"/>
        <dbReference type="EC" id="3.6.1.73"/>
    </reaction>
</comment>
<keyword evidence="6" id="KW-0460">Magnesium</keyword>
<evidence type="ECO:0000256" key="8">
    <source>
        <dbReference type="ARBA" id="ARBA00023211"/>
    </source>
</evidence>
<protein>
    <recommendedName>
        <fullName evidence="9">inosine/xanthosine triphosphatase</fullName>
        <ecNumber evidence="9">3.6.1.73</ecNumber>
    </recommendedName>
</protein>
<comment type="catalytic activity">
    <reaction evidence="10">
        <text>ITP + H2O = IDP + phosphate + H(+)</text>
        <dbReference type="Rhea" id="RHEA:28330"/>
        <dbReference type="ChEBI" id="CHEBI:15377"/>
        <dbReference type="ChEBI" id="CHEBI:15378"/>
        <dbReference type="ChEBI" id="CHEBI:43474"/>
        <dbReference type="ChEBI" id="CHEBI:58280"/>
        <dbReference type="ChEBI" id="CHEBI:61402"/>
        <dbReference type="EC" id="3.6.1.73"/>
    </reaction>
</comment>
<evidence type="ECO:0000256" key="6">
    <source>
        <dbReference type="ARBA" id="ARBA00022842"/>
    </source>
</evidence>
<dbReference type="PANTHER" id="PTHR34699">
    <property type="match status" value="1"/>
</dbReference>
<feature type="domain" description="Non-canonical purine NTP phosphatase/PRRC1" evidence="12">
    <location>
        <begin position="8"/>
        <end position="171"/>
    </location>
</feature>
<dbReference type="EC" id="3.6.1.73" evidence="9"/>
<dbReference type="Gene3D" id="3.90.950.10">
    <property type="match status" value="1"/>
</dbReference>
<evidence type="ECO:0000256" key="11">
    <source>
        <dbReference type="ARBA" id="ARBA00048781"/>
    </source>
</evidence>
<dbReference type="EMBL" id="CP014230">
    <property type="protein sequence ID" value="AMD93344.1"/>
    <property type="molecule type" value="Genomic_DNA"/>
</dbReference>
<evidence type="ECO:0000256" key="9">
    <source>
        <dbReference type="ARBA" id="ARBA00038901"/>
    </source>
</evidence>
<proteinExistence type="predicted"/>
<evidence type="ECO:0000259" key="12">
    <source>
        <dbReference type="Pfam" id="PF01931"/>
    </source>
</evidence>
<dbReference type="KEGG" id="doa:AXF15_09695"/>
<dbReference type="OrthoDB" id="3822580at2"/>
<evidence type="ECO:0000256" key="1">
    <source>
        <dbReference type="ARBA" id="ARBA00001936"/>
    </source>
</evidence>
<dbReference type="GO" id="GO:0009117">
    <property type="term" value="P:nucleotide metabolic process"/>
    <property type="evidence" value="ECO:0007669"/>
    <property type="project" value="UniProtKB-KW"/>
</dbReference>
<keyword evidence="14" id="KW-1185">Reference proteome</keyword>
<dbReference type="InterPro" id="IPR002786">
    <property type="entry name" value="Non_canon_purine_NTPase"/>
</dbReference>
<evidence type="ECO:0000256" key="5">
    <source>
        <dbReference type="ARBA" id="ARBA00022801"/>
    </source>
</evidence>
<dbReference type="GO" id="GO:0103023">
    <property type="term" value="F:ITPase activity"/>
    <property type="evidence" value="ECO:0007669"/>
    <property type="project" value="UniProtKB-EC"/>
</dbReference>
<dbReference type="GO" id="GO:0000166">
    <property type="term" value="F:nucleotide binding"/>
    <property type="evidence" value="ECO:0007669"/>
    <property type="project" value="UniProtKB-KW"/>
</dbReference>
<dbReference type="GO" id="GO:0006772">
    <property type="term" value="P:thiamine metabolic process"/>
    <property type="evidence" value="ECO:0007669"/>
    <property type="project" value="TreeGrafter"/>
</dbReference>
<comment type="cofactor">
    <cofactor evidence="1">
        <name>Mn(2+)</name>
        <dbReference type="ChEBI" id="CHEBI:29035"/>
    </cofactor>
</comment>
<sequence>MRMRINVGSKNPVKLAAIRDVMEARFPGADFAPVAVDSGVPDQPVGLEQTLGGAMNRARAAFALSCDLAVALESGLVPVPLTRTGYMNLTACAIFNGEEMFLGLGPAFELPDEVSRLVVKEGMELDPAVRRAGLTEDPRIGYGQGIIGILSRGRVTRADYSRPAVSMALVRMGL</sequence>
<dbReference type="STRING" id="888061.AXF15_09695"/>
<evidence type="ECO:0000256" key="10">
    <source>
        <dbReference type="ARBA" id="ARBA00048174"/>
    </source>
</evidence>
<dbReference type="NCBIfam" id="TIGR00258">
    <property type="entry name" value="inosine/xanthosine triphosphatase"/>
    <property type="match status" value="1"/>
</dbReference>
<name>A0A0X8JQX5_9BACT</name>
<keyword evidence="7" id="KW-0546">Nucleotide metabolism</keyword>
<evidence type="ECO:0000256" key="3">
    <source>
        <dbReference type="ARBA" id="ARBA00022723"/>
    </source>
</evidence>
<dbReference type="RefSeq" id="WP_066606660.1">
    <property type="nucleotide sequence ID" value="NZ_CP014230.1"/>
</dbReference>